<dbReference type="GO" id="GO:0005524">
    <property type="term" value="F:ATP binding"/>
    <property type="evidence" value="ECO:0007669"/>
    <property type="project" value="InterPro"/>
</dbReference>
<proteinExistence type="inferred from homology"/>
<dbReference type="CDD" id="cd00187">
    <property type="entry name" value="TOP4c"/>
    <property type="match status" value="1"/>
</dbReference>
<evidence type="ECO:0000256" key="6">
    <source>
        <dbReference type="ARBA" id="ARBA00023235"/>
    </source>
</evidence>
<evidence type="ECO:0000256" key="7">
    <source>
        <dbReference type="PROSITE-ProRule" id="PRU01384"/>
    </source>
</evidence>
<gene>
    <name evidence="11" type="ORF">RMAR00112_LOCUS5608</name>
    <name evidence="12" type="ORF">RMAR00112_LOCUS5691</name>
    <name evidence="13" type="ORF">RMAR00112_LOCUS5708</name>
    <name evidence="14" type="ORF">RMAR00112_LOCUS5753</name>
    <name evidence="15" type="ORF">RMAR00112_LOCUS5774</name>
</gene>
<evidence type="ECO:0000256" key="4">
    <source>
        <dbReference type="ARBA" id="ARBA00023029"/>
    </source>
</evidence>
<evidence type="ECO:0000256" key="8">
    <source>
        <dbReference type="SAM" id="Coils"/>
    </source>
</evidence>
<dbReference type="GO" id="GO:0009330">
    <property type="term" value="C:DNA topoisomerase type II (double strand cut, ATP-hydrolyzing) complex"/>
    <property type="evidence" value="ECO:0007669"/>
    <property type="project" value="TreeGrafter"/>
</dbReference>
<dbReference type="EC" id="5.6.2.2" evidence="3"/>
<dbReference type="EMBL" id="HBHW01007392">
    <property type="protein sequence ID" value="CAE0037657.1"/>
    <property type="molecule type" value="Transcribed_RNA"/>
</dbReference>
<feature type="region of interest" description="Disordered" evidence="9">
    <location>
        <begin position="899"/>
        <end position="937"/>
    </location>
</feature>
<keyword evidence="8" id="KW-0175">Coiled coil</keyword>
<evidence type="ECO:0000313" key="15">
    <source>
        <dbReference type="EMBL" id="CAE0037823.1"/>
    </source>
</evidence>
<dbReference type="SUPFAM" id="SSF101904">
    <property type="entry name" value="GyrA/ParC C-terminal domain-like"/>
    <property type="match status" value="1"/>
</dbReference>
<dbReference type="SUPFAM" id="SSF56719">
    <property type="entry name" value="Type II DNA topoisomerase"/>
    <property type="match status" value="1"/>
</dbReference>
<dbReference type="AlphaFoldDB" id="A0A7S2ZEI9"/>
<dbReference type="EMBL" id="HBHW01007570">
    <property type="protein sequence ID" value="CAE0037802.1"/>
    <property type="molecule type" value="Transcribed_RNA"/>
</dbReference>
<dbReference type="PROSITE" id="PS52040">
    <property type="entry name" value="TOPO_IIA"/>
    <property type="match status" value="1"/>
</dbReference>
<dbReference type="Pfam" id="PF00521">
    <property type="entry name" value="DNA_topoisoIV"/>
    <property type="match status" value="1"/>
</dbReference>
<reference evidence="12" key="1">
    <citation type="submission" date="2021-01" db="EMBL/GenBank/DDBJ databases">
        <authorList>
            <person name="Corre E."/>
            <person name="Pelletier E."/>
            <person name="Niang G."/>
            <person name="Scheremetjew M."/>
            <person name="Finn R."/>
            <person name="Kale V."/>
            <person name="Holt S."/>
            <person name="Cochrane G."/>
            <person name="Meng A."/>
            <person name="Brown T."/>
            <person name="Cohen L."/>
        </authorList>
    </citation>
    <scope>NUCLEOTIDE SEQUENCE</scope>
    <source>
        <strain evidence="12">CCMP 769</strain>
    </source>
</reference>
<organism evidence="12">
    <name type="scientific">Rhodosorus marinus</name>
    <dbReference type="NCBI Taxonomy" id="101924"/>
    <lineage>
        <taxon>Eukaryota</taxon>
        <taxon>Rhodophyta</taxon>
        <taxon>Stylonematophyceae</taxon>
        <taxon>Stylonematales</taxon>
        <taxon>Stylonemataceae</taxon>
        <taxon>Rhodosorus</taxon>
    </lineage>
</organism>
<dbReference type="NCBIfam" id="TIGR01063">
    <property type="entry name" value="gyrA"/>
    <property type="match status" value="1"/>
</dbReference>
<dbReference type="InterPro" id="IPR013757">
    <property type="entry name" value="Topo_IIA_A_a_sf"/>
</dbReference>
<dbReference type="Pfam" id="PF03989">
    <property type="entry name" value="DNA_gyraseA_C"/>
    <property type="match status" value="6"/>
</dbReference>
<dbReference type="InterPro" id="IPR035516">
    <property type="entry name" value="Gyrase/topoIV_suA_C"/>
</dbReference>
<comment type="similarity">
    <text evidence="2">Belongs to the type II topoisomerase GyrA/ParC subunit family.</text>
</comment>
<dbReference type="EMBL" id="HBHW01007514">
    <property type="protein sequence ID" value="CAE0037757.1"/>
    <property type="molecule type" value="Transcribed_RNA"/>
</dbReference>
<feature type="coiled-coil region" evidence="8">
    <location>
        <begin position="514"/>
        <end position="541"/>
    </location>
</feature>
<evidence type="ECO:0000259" key="10">
    <source>
        <dbReference type="PROSITE" id="PS52040"/>
    </source>
</evidence>
<accession>A0A7S2ZEI9</accession>
<dbReference type="NCBIfam" id="NF004043">
    <property type="entry name" value="PRK05560.1"/>
    <property type="match status" value="1"/>
</dbReference>
<evidence type="ECO:0000256" key="9">
    <source>
        <dbReference type="SAM" id="MobiDB-lite"/>
    </source>
</evidence>
<evidence type="ECO:0000256" key="5">
    <source>
        <dbReference type="ARBA" id="ARBA00023125"/>
    </source>
</evidence>
<keyword evidence="6 7" id="KW-0413">Isomerase</keyword>
<dbReference type="Gene3D" id="3.90.199.10">
    <property type="entry name" value="Topoisomerase II, domain 5"/>
    <property type="match status" value="1"/>
</dbReference>
<dbReference type="InterPro" id="IPR006691">
    <property type="entry name" value="GyrA/parC_rep"/>
</dbReference>
<dbReference type="InterPro" id="IPR002205">
    <property type="entry name" value="Topo_IIA_dom_A"/>
</dbReference>
<dbReference type="EMBL" id="HBHW01007492">
    <property type="protein sequence ID" value="CAE0037740.1"/>
    <property type="molecule type" value="Transcribed_RNA"/>
</dbReference>
<dbReference type="Gene3D" id="3.30.1360.40">
    <property type="match status" value="1"/>
</dbReference>
<dbReference type="PANTHER" id="PTHR43493">
    <property type="entry name" value="DNA GYRASE/TOPOISOMERASE SUBUNIT A"/>
    <property type="match status" value="1"/>
</dbReference>
<evidence type="ECO:0000256" key="3">
    <source>
        <dbReference type="ARBA" id="ARBA00012895"/>
    </source>
</evidence>
<dbReference type="GO" id="GO:0003677">
    <property type="term" value="F:DNA binding"/>
    <property type="evidence" value="ECO:0007669"/>
    <property type="project" value="UniProtKB-UniRule"/>
</dbReference>
<dbReference type="EMBL" id="HBHW01007603">
    <property type="protein sequence ID" value="CAE0037823.1"/>
    <property type="molecule type" value="Transcribed_RNA"/>
</dbReference>
<evidence type="ECO:0000313" key="13">
    <source>
        <dbReference type="EMBL" id="CAE0037757.1"/>
    </source>
</evidence>
<dbReference type="FunFam" id="3.30.1360.40:FF:000002">
    <property type="entry name" value="DNA gyrase subunit A"/>
    <property type="match status" value="1"/>
</dbReference>
<dbReference type="InterPro" id="IPR013760">
    <property type="entry name" value="Topo_IIA-like_dom_sf"/>
</dbReference>
<dbReference type="InterPro" id="IPR013758">
    <property type="entry name" value="Topo_IIA_A/C_ab"/>
</dbReference>
<evidence type="ECO:0000256" key="1">
    <source>
        <dbReference type="ARBA" id="ARBA00000185"/>
    </source>
</evidence>
<evidence type="ECO:0000313" key="14">
    <source>
        <dbReference type="EMBL" id="CAE0037802.1"/>
    </source>
</evidence>
<dbReference type="GO" id="GO:0006265">
    <property type="term" value="P:DNA topological change"/>
    <property type="evidence" value="ECO:0007669"/>
    <property type="project" value="UniProtKB-UniRule"/>
</dbReference>
<dbReference type="InterPro" id="IPR050220">
    <property type="entry name" value="Type_II_DNA_Topoisomerases"/>
</dbReference>
<dbReference type="Gene3D" id="1.10.268.10">
    <property type="entry name" value="Topoisomerase, domain 3"/>
    <property type="match status" value="1"/>
</dbReference>
<name>A0A7S2ZEI9_9RHOD</name>
<feature type="active site" description="O-(5'-phospho-DNA)-tyrosine intermediate" evidence="7">
    <location>
        <position position="191"/>
    </location>
</feature>
<feature type="domain" description="Topo IIA-type catalytic" evidence="10">
    <location>
        <begin position="103"/>
        <end position="577"/>
    </location>
</feature>
<evidence type="ECO:0000256" key="2">
    <source>
        <dbReference type="ARBA" id="ARBA00008263"/>
    </source>
</evidence>
<sequence length="937" mass="103310">MSLTRIQAFGLVREIFKMEVSFVGVAGTVVGKGLPRAVTDVRYSRRRLCSTSATLGDDSVSDRAKEALQIQTEYGAIEKADLAEEMSKSYMAYAMSVILGRALPDIRDGLKPVHRRILYAMHQMKVGADSPYRKSARVVGEVLGKYHPHGEGSVYDALVRMAQTFSSSIPLIDGHGNFGSIDGDSPAAMRYTECRLSKLSTQALLRDIEYGTVDFTPNFDSMEQEPNVIPSRIPNLLISGSQGIAVGVATKIPPFNLVETLEALGCLLDNPDCSSEELAEILPAPDFPTGGQIVGLSGARDLFMTGKGKIMMRAKTHFELVKLKGGRTREAIIVTEIPYQLNKSTIVKSIAELVNSKQLEGVADLRDESDRSGTRIVVEVAKSAHSEVVRNNLLKKSALQTSFSGQIVALDGGKLPKLYNVRECLEKFIEFRKQIILKRAKFEMDKAAARDHTVQGYLKVLRDVDNAIRIIRNSEEAKEAKAQLMSPAGSFGLSAEQADAVLNLPLRRITKMETSSLTVEHEKLEATIADLRETLVNDEKVCKIMKAEFAEVLKSAGKKAERRTEIVSGSPEYEDELKLIPNGRSVIVITEKGYMKRMPISNFNVQHRGGTGSSGIGNLREDDGVSHFFTCRDHDTVIVITKIGIVYRLPAYKIPVSPRSSRGTLISKLFPHMTSKVAEVLIVHESEEDEYLVIVTKRGRMKKITLSILAKISSTGSVVMALRRGDEVKTAKRSKETDNILLCSRKGLALRASLSNDMIRAQLGRRTEGVIGMRLQDDDEIIDVVVNKKDSEEDYVLCVLSSGIGKRFRCRDLTEQRRGGKGSIYAKLSRENENVVAVKPCEPDDQFMLITTTGAVVRVEASVVPFYKGRFARGVKLQKLKEDSEVIGVDLINKRIQEDTEDSVELVNPELASEELPFTGVGTESDDSEAVKDGDQT</sequence>
<keyword evidence="5 7" id="KW-0238">DNA-binding</keyword>
<comment type="catalytic activity">
    <reaction evidence="1 7">
        <text>ATP-dependent breakage, passage and rejoining of double-stranded DNA.</text>
        <dbReference type="EC" id="5.6.2.2"/>
    </reaction>
</comment>
<dbReference type="PANTHER" id="PTHR43493:SF5">
    <property type="entry name" value="DNA GYRASE SUBUNIT A, CHLOROPLASTIC_MITOCHONDRIAL"/>
    <property type="match status" value="1"/>
</dbReference>
<evidence type="ECO:0000313" key="11">
    <source>
        <dbReference type="EMBL" id="CAE0037657.1"/>
    </source>
</evidence>
<keyword evidence="4 7" id="KW-0799">Topoisomerase</keyword>
<protein>
    <recommendedName>
        <fullName evidence="3">DNA topoisomerase (ATP-hydrolyzing)</fullName>
        <ecNumber evidence="3">5.6.2.2</ecNumber>
    </recommendedName>
</protein>
<dbReference type="SMART" id="SM00434">
    <property type="entry name" value="TOP4c"/>
    <property type="match status" value="1"/>
</dbReference>
<dbReference type="GO" id="GO:0003918">
    <property type="term" value="F:DNA topoisomerase type II (double strand cut, ATP-hydrolyzing) activity"/>
    <property type="evidence" value="ECO:0007669"/>
    <property type="project" value="UniProtKB-EC"/>
</dbReference>
<dbReference type="Gene3D" id="2.120.10.90">
    <property type="entry name" value="DNA gyrase/topoisomerase IV, subunit A, C-terminal"/>
    <property type="match status" value="1"/>
</dbReference>
<evidence type="ECO:0000313" key="12">
    <source>
        <dbReference type="EMBL" id="CAE0037740.1"/>
    </source>
</evidence>
<dbReference type="NCBIfam" id="NF004044">
    <property type="entry name" value="PRK05561.1"/>
    <property type="match status" value="1"/>
</dbReference>